<dbReference type="Pfam" id="PF00563">
    <property type="entry name" value="EAL"/>
    <property type="match status" value="1"/>
</dbReference>
<dbReference type="PANTHER" id="PTHR33121">
    <property type="entry name" value="CYCLIC DI-GMP PHOSPHODIESTERASE PDEF"/>
    <property type="match status" value="1"/>
</dbReference>
<dbReference type="PROSITE" id="PS50883">
    <property type="entry name" value="EAL"/>
    <property type="match status" value="1"/>
</dbReference>
<evidence type="ECO:0000313" key="2">
    <source>
        <dbReference type="EMBL" id="BCS89404.1"/>
    </source>
</evidence>
<dbReference type="EMBL" id="AP024485">
    <property type="protein sequence ID" value="BCS89404.1"/>
    <property type="molecule type" value="Genomic_DNA"/>
</dbReference>
<gene>
    <name evidence="2" type="ORF">PSDVSF_26460</name>
</gene>
<reference evidence="2" key="1">
    <citation type="journal article" date="2022" name="Arch. Microbiol.">
        <title>Pseudodesulfovibrio sediminis sp. nov., a mesophilic and neutrophilic sulfate-reducing bacterium isolated from sediment of a brackish lake.</title>
        <authorList>
            <person name="Takahashi A."/>
            <person name="Kojima H."/>
            <person name="Watanabe M."/>
            <person name="Fukui M."/>
        </authorList>
    </citation>
    <scope>NUCLEOTIDE SEQUENCE</scope>
    <source>
        <strain evidence="2">SF6</strain>
    </source>
</reference>
<dbReference type="SUPFAM" id="SSF141868">
    <property type="entry name" value="EAL domain-like"/>
    <property type="match status" value="1"/>
</dbReference>
<keyword evidence="3" id="KW-1185">Reference proteome</keyword>
<dbReference type="InterPro" id="IPR029151">
    <property type="entry name" value="Sensor-like_sf"/>
</dbReference>
<accession>A0ABM7P8N7</accession>
<dbReference type="CDD" id="cd01948">
    <property type="entry name" value="EAL"/>
    <property type="match status" value="1"/>
</dbReference>
<dbReference type="InterPro" id="IPR050706">
    <property type="entry name" value="Cyclic-di-GMP_PDE-like"/>
</dbReference>
<dbReference type="InterPro" id="IPR001633">
    <property type="entry name" value="EAL_dom"/>
</dbReference>
<evidence type="ECO:0000259" key="1">
    <source>
        <dbReference type="PROSITE" id="PS50883"/>
    </source>
</evidence>
<evidence type="ECO:0000313" key="3">
    <source>
        <dbReference type="Proteomes" id="UP001053296"/>
    </source>
</evidence>
<feature type="domain" description="EAL" evidence="1">
    <location>
        <begin position="7"/>
        <end position="258"/>
    </location>
</feature>
<organism evidence="2 3">
    <name type="scientific">Pseudodesulfovibrio sediminis</name>
    <dbReference type="NCBI Taxonomy" id="2810563"/>
    <lineage>
        <taxon>Bacteria</taxon>
        <taxon>Pseudomonadati</taxon>
        <taxon>Thermodesulfobacteriota</taxon>
        <taxon>Desulfovibrionia</taxon>
        <taxon>Desulfovibrionales</taxon>
        <taxon>Desulfovibrionaceae</taxon>
    </lineage>
</organism>
<proteinExistence type="predicted"/>
<dbReference type="Gene3D" id="3.20.20.450">
    <property type="entry name" value="EAL domain"/>
    <property type="match status" value="1"/>
</dbReference>
<protein>
    <submittedName>
        <fullName evidence="2">Diguanylate phosphodiesterase</fullName>
    </submittedName>
</protein>
<dbReference type="SMART" id="SM00052">
    <property type="entry name" value="EAL"/>
    <property type="match status" value="1"/>
</dbReference>
<sequence>MPKSTPVKVDEQVVRNIISSKDIITFFQPVLSITTKSIVGFEAYSRAGKSACAIEASQLFYGDLSSDLKVDVDRLCREKALEQFKPIHAKHKGMHLFLNINPDMLSHLKTREVVLPAQVEAAGIPPSNIVLEWPFSPKYMEDVADFCELFSGLGFKICLDGCSVDDSFSHVLTKLQPDMVKIDRSFFGEDERKSYSARTLEALRSVAERIGAVVIGQQVESEAESLRLLTAGIHLQQGDYYTKDEHDKTGDPAKMFFKKILDTHEEFKLFKRKLVSRKKERFGTAFRSVTSICSKFANLSEDRFEEGCKTIVKTVGDVISVFVVDEFGVQITSRVHGKSQNAATTADFLLSSGKGADHSVEDYVLYLDMGYEKFVTTPFSSPFTGETACIISKPFFSQDGERYTVCIELPYPG</sequence>
<dbReference type="PANTHER" id="PTHR33121:SF76">
    <property type="entry name" value="SIGNALING PROTEIN"/>
    <property type="match status" value="1"/>
</dbReference>
<dbReference type="SUPFAM" id="SSF103190">
    <property type="entry name" value="Sensory domain-like"/>
    <property type="match status" value="1"/>
</dbReference>
<dbReference type="InterPro" id="IPR035919">
    <property type="entry name" value="EAL_sf"/>
</dbReference>
<dbReference type="Proteomes" id="UP001053296">
    <property type="component" value="Chromosome"/>
</dbReference>
<name>A0ABM7P8N7_9BACT</name>
<dbReference type="RefSeq" id="WP_229591377.1">
    <property type="nucleotide sequence ID" value="NZ_AP024485.1"/>
</dbReference>